<dbReference type="InterPro" id="IPR012599">
    <property type="entry name" value="Propeptide_C1A"/>
</dbReference>
<sequence>MWQLLATLSCLVVLTNAQSRPPLQLLSDELVDYVNKRNTTWKAGHNFYHVEPSYLRRLCGTILGGPKLPQSCNGGFPAEAWNFWTKQGLVSGGLYDSHVGCNSYSVSNSEKEIMAEIYKNGPVEAAFSVFSDFLQYKSGVYQHVTGEMMGGHAVRILGWGVENDTPYWLVGNSWNTDWGDHGEWQPSSCEG</sequence>
<evidence type="ECO:0000313" key="9">
    <source>
        <dbReference type="Ensembl" id="ENSFCTP00005013212.1"/>
    </source>
</evidence>
<dbReference type="Ensembl" id="ENSFCTT00005020233.1">
    <property type="protein sequence ID" value="ENSFCTP00005013212.1"/>
    <property type="gene ID" value="ENSFCTG00005007299.1"/>
</dbReference>
<evidence type="ECO:0000256" key="2">
    <source>
        <dbReference type="ARBA" id="ARBA00022670"/>
    </source>
</evidence>
<dbReference type="InterPro" id="IPR025660">
    <property type="entry name" value="Pept_his_AS"/>
</dbReference>
<keyword evidence="10" id="KW-1185">Reference proteome</keyword>
<feature type="chain" id="PRO_5047475985" description="Peptidase C1A papain C-terminal domain-containing protein" evidence="7">
    <location>
        <begin position="18"/>
        <end position="191"/>
    </location>
</feature>
<evidence type="ECO:0000256" key="6">
    <source>
        <dbReference type="ARBA" id="ARBA00023157"/>
    </source>
</evidence>
<dbReference type="SUPFAM" id="SSF54001">
    <property type="entry name" value="Cysteine proteinases"/>
    <property type="match status" value="1"/>
</dbReference>
<dbReference type="Pfam" id="PF08127">
    <property type="entry name" value="Propeptide_C1"/>
    <property type="match status" value="1"/>
</dbReference>
<dbReference type="PANTHER" id="PTHR12411">
    <property type="entry name" value="CYSTEINE PROTEASE FAMILY C1-RELATED"/>
    <property type="match status" value="1"/>
</dbReference>
<dbReference type="InterPro" id="IPR013128">
    <property type="entry name" value="Peptidase_C1A"/>
</dbReference>
<dbReference type="InterPro" id="IPR038765">
    <property type="entry name" value="Papain-like_cys_pep_sf"/>
</dbReference>
<evidence type="ECO:0000256" key="7">
    <source>
        <dbReference type="SAM" id="SignalP"/>
    </source>
</evidence>
<evidence type="ECO:0000259" key="8">
    <source>
        <dbReference type="SMART" id="SM00645"/>
    </source>
</evidence>
<reference evidence="9" key="2">
    <citation type="submission" date="2025-08" db="UniProtKB">
        <authorList>
            <consortium name="Ensembl"/>
        </authorList>
    </citation>
    <scope>IDENTIFICATION</scope>
    <source>
        <strain evidence="9">breed Abyssinian</strain>
    </source>
</reference>
<keyword evidence="5" id="KW-0788">Thiol protease</keyword>
<keyword evidence="2" id="KW-0645">Protease</keyword>
<keyword evidence="6" id="KW-1015">Disulfide bond</keyword>
<dbReference type="Gene3D" id="3.90.70.10">
    <property type="entry name" value="Cysteine proteinases"/>
    <property type="match status" value="2"/>
</dbReference>
<reference evidence="9" key="3">
    <citation type="submission" date="2025-09" db="UniProtKB">
        <authorList>
            <consortium name="Ensembl"/>
        </authorList>
    </citation>
    <scope>IDENTIFICATION</scope>
    <source>
        <strain evidence="9">breed Abyssinian</strain>
    </source>
</reference>
<name>A0ABI7WSE1_FELCA</name>
<dbReference type="InterPro" id="IPR000668">
    <property type="entry name" value="Peptidase_C1A_C"/>
</dbReference>
<comment type="similarity">
    <text evidence="1">Belongs to the peptidase C1 family.</text>
</comment>
<feature type="domain" description="Peptidase C1A papain C-terminal" evidence="8">
    <location>
        <begin position="30"/>
        <end position="190"/>
    </location>
</feature>
<feature type="signal peptide" evidence="7">
    <location>
        <begin position="1"/>
        <end position="17"/>
    </location>
</feature>
<evidence type="ECO:0000256" key="3">
    <source>
        <dbReference type="ARBA" id="ARBA00022729"/>
    </source>
</evidence>
<dbReference type="PROSITE" id="PS00639">
    <property type="entry name" value="THIOL_PROTEASE_HIS"/>
    <property type="match status" value="1"/>
</dbReference>
<dbReference type="SMART" id="SM00645">
    <property type="entry name" value="Pept_C1"/>
    <property type="match status" value="1"/>
</dbReference>
<keyword evidence="3 7" id="KW-0732">Signal</keyword>
<organism evidence="9 10">
    <name type="scientific">Felis catus</name>
    <name type="common">Cat</name>
    <name type="synonym">Felis silvestris catus</name>
    <dbReference type="NCBI Taxonomy" id="9685"/>
    <lineage>
        <taxon>Eukaryota</taxon>
        <taxon>Metazoa</taxon>
        <taxon>Chordata</taxon>
        <taxon>Craniata</taxon>
        <taxon>Vertebrata</taxon>
        <taxon>Euteleostomi</taxon>
        <taxon>Mammalia</taxon>
        <taxon>Eutheria</taxon>
        <taxon>Laurasiatheria</taxon>
        <taxon>Carnivora</taxon>
        <taxon>Feliformia</taxon>
        <taxon>Felidae</taxon>
        <taxon>Felinae</taxon>
        <taxon>Felis</taxon>
    </lineage>
</organism>
<gene>
    <name evidence="9" type="primary">CTSB</name>
</gene>
<evidence type="ECO:0000256" key="1">
    <source>
        <dbReference type="ARBA" id="ARBA00008455"/>
    </source>
</evidence>
<dbReference type="Proteomes" id="UP000823872">
    <property type="component" value="Chromosome B1"/>
</dbReference>
<accession>A0ABI7WSE1</accession>
<evidence type="ECO:0000256" key="4">
    <source>
        <dbReference type="ARBA" id="ARBA00022801"/>
    </source>
</evidence>
<evidence type="ECO:0000256" key="5">
    <source>
        <dbReference type="ARBA" id="ARBA00022807"/>
    </source>
</evidence>
<dbReference type="GeneTree" id="ENSGT00940000158680"/>
<proteinExistence type="inferred from homology"/>
<protein>
    <recommendedName>
        <fullName evidence="8">Peptidase C1A papain C-terminal domain-containing protein</fullName>
    </recommendedName>
</protein>
<evidence type="ECO:0000313" key="10">
    <source>
        <dbReference type="Proteomes" id="UP000823872"/>
    </source>
</evidence>
<keyword evidence="4" id="KW-0378">Hydrolase</keyword>
<reference evidence="9 10" key="1">
    <citation type="submission" date="2021-02" db="EMBL/GenBank/DDBJ databases">
        <title>Safari Cat Assemblies.</title>
        <authorList>
            <person name="Bredemeyer K.R."/>
            <person name="Murphy W.J."/>
        </authorList>
    </citation>
    <scope>NUCLEOTIDE SEQUENCE [LARGE SCALE GENOMIC DNA]</scope>
</reference>
<dbReference type="Pfam" id="PF00112">
    <property type="entry name" value="Peptidase_C1"/>
    <property type="match status" value="1"/>
</dbReference>